<organism evidence="1 2">
    <name type="scientific">Laccaria amethystina LaAM-08-1</name>
    <dbReference type="NCBI Taxonomy" id="1095629"/>
    <lineage>
        <taxon>Eukaryota</taxon>
        <taxon>Fungi</taxon>
        <taxon>Dikarya</taxon>
        <taxon>Basidiomycota</taxon>
        <taxon>Agaricomycotina</taxon>
        <taxon>Agaricomycetes</taxon>
        <taxon>Agaricomycetidae</taxon>
        <taxon>Agaricales</taxon>
        <taxon>Agaricineae</taxon>
        <taxon>Hydnangiaceae</taxon>
        <taxon>Laccaria</taxon>
    </lineage>
</organism>
<accession>A0A0C9XKZ4</accession>
<sequence length="50" mass="5883">MTSYSLIDVTLACGLWKTATRMSKGSQTHQRIFRLRPFSSRHIRICHYAR</sequence>
<gene>
    <name evidence="1" type="ORF">K443DRAFT_539064</name>
</gene>
<keyword evidence="2" id="KW-1185">Reference proteome</keyword>
<name>A0A0C9XKZ4_9AGAR</name>
<reference evidence="2" key="2">
    <citation type="submission" date="2015-01" db="EMBL/GenBank/DDBJ databases">
        <title>Evolutionary Origins and Diversification of the Mycorrhizal Mutualists.</title>
        <authorList>
            <consortium name="DOE Joint Genome Institute"/>
            <consortium name="Mycorrhizal Genomics Consortium"/>
            <person name="Kohler A."/>
            <person name="Kuo A."/>
            <person name="Nagy L.G."/>
            <person name="Floudas D."/>
            <person name="Copeland A."/>
            <person name="Barry K.W."/>
            <person name="Cichocki N."/>
            <person name="Veneault-Fourrey C."/>
            <person name="LaButti K."/>
            <person name="Lindquist E.A."/>
            <person name="Lipzen A."/>
            <person name="Lundell T."/>
            <person name="Morin E."/>
            <person name="Murat C."/>
            <person name="Riley R."/>
            <person name="Ohm R."/>
            <person name="Sun H."/>
            <person name="Tunlid A."/>
            <person name="Henrissat B."/>
            <person name="Grigoriev I.V."/>
            <person name="Hibbett D.S."/>
            <person name="Martin F."/>
        </authorList>
    </citation>
    <scope>NUCLEOTIDE SEQUENCE [LARGE SCALE GENOMIC DNA]</scope>
    <source>
        <strain evidence="2">LaAM-08-1</strain>
    </source>
</reference>
<reference evidence="1 2" key="1">
    <citation type="submission" date="2014-04" db="EMBL/GenBank/DDBJ databases">
        <authorList>
            <consortium name="DOE Joint Genome Institute"/>
            <person name="Kuo A."/>
            <person name="Kohler A."/>
            <person name="Nagy L.G."/>
            <person name="Floudas D."/>
            <person name="Copeland A."/>
            <person name="Barry K.W."/>
            <person name="Cichocki N."/>
            <person name="Veneault-Fourrey C."/>
            <person name="LaButti K."/>
            <person name="Lindquist E.A."/>
            <person name="Lipzen A."/>
            <person name="Lundell T."/>
            <person name="Morin E."/>
            <person name="Murat C."/>
            <person name="Sun H."/>
            <person name="Tunlid A."/>
            <person name="Henrissat B."/>
            <person name="Grigoriev I.V."/>
            <person name="Hibbett D.S."/>
            <person name="Martin F."/>
            <person name="Nordberg H.P."/>
            <person name="Cantor M.N."/>
            <person name="Hua S.X."/>
        </authorList>
    </citation>
    <scope>NUCLEOTIDE SEQUENCE [LARGE SCALE GENOMIC DNA]</scope>
    <source>
        <strain evidence="1 2">LaAM-08-1</strain>
    </source>
</reference>
<evidence type="ECO:0000313" key="1">
    <source>
        <dbReference type="EMBL" id="KIK02204.1"/>
    </source>
</evidence>
<dbReference type="HOGENOM" id="CLU_3125280_0_0_1"/>
<evidence type="ECO:0000313" key="2">
    <source>
        <dbReference type="Proteomes" id="UP000054477"/>
    </source>
</evidence>
<protein>
    <submittedName>
        <fullName evidence="1">Uncharacterized protein</fullName>
    </submittedName>
</protein>
<proteinExistence type="predicted"/>
<dbReference type="Proteomes" id="UP000054477">
    <property type="component" value="Unassembled WGS sequence"/>
</dbReference>
<dbReference type="EMBL" id="KN838596">
    <property type="protein sequence ID" value="KIK02204.1"/>
    <property type="molecule type" value="Genomic_DNA"/>
</dbReference>
<dbReference type="AlphaFoldDB" id="A0A0C9XKZ4"/>